<dbReference type="AlphaFoldDB" id="A0A9X3MYT4"/>
<keyword evidence="3" id="KW-1185">Reference proteome</keyword>
<evidence type="ECO:0000313" key="2">
    <source>
        <dbReference type="EMBL" id="MDA0163848.1"/>
    </source>
</evidence>
<evidence type="ECO:0000256" key="1">
    <source>
        <dbReference type="SAM" id="SignalP"/>
    </source>
</evidence>
<comment type="caution">
    <text evidence="2">The sequence shown here is derived from an EMBL/GenBank/DDBJ whole genome shotgun (WGS) entry which is preliminary data.</text>
</comment>
<gene>
    <name evidence="2" type="ORF">OM076_26495</name>
</gene>
<accession>A0A9X3MYT4</accession>
<dbReference type="EMBL" id="JAPDOD010000028">
    <property type="protein sequence ID" value="MDA0163848.1"/>
    <property type="molecule type" value="Genomic_DNA"/>
</dbReference>
<evidence type="ECO:0008006" key="4">
    <source>
        <dbReference type="Google" id="ProtNLM"/>
    </source>
</evidence>
<evidence type="ECO:0000313" key="3">
    <source>
        <dbReference type="Proteomes" id="UP001149140"/>
    </source>
</evidence>
<dbReference type="InterPro" id="IPR059226">
    <property type="entry name" value="Choice_anch_Q_dom"/>
</dbReference>
<name>A0A9X3MYT4_9ACTN</name>
<protein>
    <recommendedName>
        <fullName evidence="4">Right-handed parallel beta-helix repeat-containing protein</fullName>
    </recommendedName>
</protein>
<proteinExistence type="predicted"/>
<reference evidence="2" key="1">
    <citation type="submission" date="2022-10" db="EMBL/GenBank/DDBJ databases">
        <title>The WGS of Solirubrobacter ginsenosidimutans DSM 21036.</title>
        <authorList>
            <person name="Jiang Z."/>
        </authorList>
    </citation>
    <scope>NUCLEOTIDE SEQUENCE</scope>
    <source>
        <strain evidence="2">DSM 21036</strain>
    </source>
</reference>
<dbReference type="Proteomes" id="UP001149140">
    <property type="component" value="Unassembled WGS sequence"/>
</dbReference>
<feature type="chain" id="PRO_5040752075" description="Right-handed parallel beta-helix repeat-containing protein" evidence="1">
    <location>
        <begin position="18"/>
        <end position="401"/>
    </location>
</feature>
<keyword evidence="1" id="KW-0732">Signal</keyword>
<organism evidence="2 3">
    <name type="scientific">Solirubrobacter ginsenosidimutans</name>
    <dbReference type="NCBI Taxonomy" id="490573"/>
    <lineage>
        <taxon>Bacteria</taxon>
        <taxon>Bacillati</taxon>
        <taxon>Actinomycetota</taxon>
        <taxon>Thermoleophilia</taxon>
        <taxon>Solirubrobacterales</taxon>
        <taxon>Solirubrobacteraceae</taxon>
        <taxon>Solirubrobacter</taxon>
    </lineage>
</organism>
<dbReference type="NCBIfam" id="NF041518">
    <property type="entry name" value="choice_anch_Q"/>
    <property type="match status" value="1"/>
</dbReference>
<sequence length="401" mass="40866">MAAATAGLLSVSAAANATVYHPSSSGNAFRQAVLDANANPGFDKIIVDTTFTTFTATNLTITDDLYITSDHKHDGGDPNFFGPAVSGGSVDVRPANFITVNPGVRLEIAGIEFNQASENGFATIFNNNGKLRLDNMAFLGNSGNIVSQAGANASTVITNTTVTDNAYTAPTVLSNGGGSVTINNSTLADAPGGGPQVDGPFVMRNTVLSFVGSQSCFTTPGPGSSNNWSTDTSCGPTAGVGDPKIDFVFYYSGPTQTRPPLAGSPLINAGNPATCASSDQGFRVRPAAGGTCDIGAVEDGAVRDTTPPTCAVTATRRGPDEQDVTVSDTGSGLGYDSVFSEEIAITNGTVAFTGLPPLGGIPADPARPGNTVVTAVKANQSLKTRWSFTARDWAGNTQACS</sequence>
<dbReference type="SUPFAM" id="SSF51126">
    <property type="entry name" value="Pectin lyase-like"/>
    <property type="match status" value="1"/>
</dbReference>
<dbReference type="InterPro" id="IPR011050">
    <property type="entry name" value="Pectin_lyase_fold/virulence"/>
</dbReference>
<feature type="signal peptide" evidence="1">
    <location>
        <begin position="1"/>
        <end position="17"/>
    </location>
</feature>